<gene>
    <name evidence="2" type="ORF">LEL_08497</name>
</gene>
<evidence type="ECO:0000313" key="3">
    <source>
        <dbReference type="Proteomes" id="UP000076881"/>
    </source>
</evidence>
<dbReference type="STRING" id="1081108.A0A168DK61"/>
<proteinExistence type="predicted"/>
<dbReference type="Pfam" id="PF11951">
    <property type="entry name" value="Fungal_trans_2"/>
    <property type="match status" value="1"/>
</dbReference>
<comment type="caution">
    <text evidence="2">The sequence shown here is derived from an EMBL/GenBank/DDBJ whole genome shotgun (WGS) entry which is preliminary data.</text>
</comment>
<organism evidence="2 3">
    <name type="scientific">Akanthomyces lecanii RCEF 1005</name>
    <dbReference type="NCBI Taxonomy" id="1081108"/>
    <lineage>
        <taxon>Eukaryota</taxon>
        <taxon>Fungi</taxon>
        <taxon>Dikarya</taxon>
        <taxon>Ascomycota</taxon>
        <taxon>Pezizomycotina</taxon>
        <taxon>Sordariomycetes</taxon>
        <taxon>Hypocreomycetidae</taxon>
        <taxon>Hypocreales</taxon>
        <taxon>Cordycipitaceae</taxon>
        <taxon>Akanthomyces</taxon>
        <taxon>Cordyceps confragosa</taxon>
    </lineage>
</organism>
<reference evidence="2 3" key="1">
    <citation type="journal article" date="2016" name="Genome Biol. Evol.">
        <title>Divergent and convergent evolution of fungal pathogenicity.</title>
        <authorList>
            <person name="Shang Y."/>
            <person name="Xiao G."/>
            <person name="Zheng P."/>
            <person name="Cen K."/>
            <person name="Zhan S."/>
            <person name="Wang C."/>
        </authorList>
    </citation>
    <scope>NUCLEOTIDE SEQUENCE [LARGE SCALE GENOMIC DNA]</scope>
    <source>
        <strain evidence="2 3">RCEF 1005</strain>
    </source>
</reference>
<dbReference type="AlphaFoldDB" id="A0A168DK61"/>
<name>A0A168DK61_CORDF</name>
<evidence type="ECO:0000313" key="2">
    <source>
        <dbReference type="EMBL" id="OAA72713.1"/>
    </source>
</evidence>
<keyword evidence="1" id="KW-0539">Nucleus</keyword>
<protein>
    <submittedName>
        <fullName evidence="2">C6 finger domain protein</fullName>
    </submittedName>
</protein>
<accession>A0A168DK61</accession>
<evidence type="ECO:0000256" key="1">
    <source>
        <dbReference type="ARBA" id="ARBA00023242"/>
    </source>
</evidence>
<dbReference type="OrthoDB" id="5386330at2759"/>
<dbReference type="EMBL" id="AZHF01000007">
    <property type="protein sequence ID" value="OAA72713.1"/>
    <property type="molecule type" value="Genomic_DNA"/>
</dbReference>
<sequence>MSARFICQIIGHQAVAVSKKRGKLVSFWAEPQFDSMRKNYSRYFVDFLAIVNQCIEGGKSRGTSKAFHYLWNLLSFDLVLNESLWQAHVRGALAYAQLLGGPKVALSLPGPTIFFRQLVLHAILSNTLTPTDQLITGHLGYSDDDIRAVLDDEDSTRPFPVDLVVIVRHITEVRVQATSQTKSISALQHRMKHLFQEINAFDPVSWAEEVEFFSGDVTPAIGQIFQISIRLHAIVALPVSIIPPPLMSLLPSVAIASGLGNVCDSVRISQRTKLLERLRDTWPSIRDKSNMSWPLLVAGVALADGPAVDQEFVARCLDELWRDPLVNIAPLLGLEKMRRFWRSGNRGWEDCFDEPVPW</sequence>
<dbReference type="InterPro" id="IPR021858">
    <property type="entry name" value="Fun_TF"/>
</dbReference>
<keyword evidence="3" id="KW-1185">Reference proteome</keyword>
<dbReference type="Proteomes" id="UP000076881">
    <property type="component" value="Unassembled WGS sequence"/>
</dbReference>